<dbReference type="GO" id="GO:0003735">
    <property type="term" value="F:structural constituent of ribosome"/>
    <property type="evidence" value="ECO:0007669"/>
    <property type="project" value="InterPro"/>
</dbReference>
<dbReference type="RefSeq" id="XP_022766932.1">
    <property type="nucleotide sequence ID" value="XM_022911197.1"/>
</dbReference>
<organism evidence="5 6">
    <name type="scientific">Durio zibethinus</name>
    <name type="common">Durian</name>
    <dbReference type="NCBI Taxonomy" id="66656"/>
    <lineage>
        <taxon>Eukaryota</taxon>
        <taxon>Viridiplantae</taxon>
        <taxon>Streptophyta</taxon>
        <taxon>Embryophyta</taxon>
        <taxon>Tracheophyta</taxon>
        <taxon>Spermatophyta</taxon>
        <taxon>Magnoliopsida</taxon>
        <taxon>eudicotyledons</taxon>
        <taxon>Gunneridae</taxon>
        <taxon>Pentapetalae</taxon>
        <taxon>rosids</taxon>
        <taxon>malvids</taxon>
        <taxon>Malvales</taxon>
        <taxon>Malvaceae</taxon>
        <taxon>Helicteroideae</taxon>
        <taxon>Durio</taxon>
    </lineage>
</organism>
<evidence type="ECO:0000313" key="6">
    <source>
        <dbReference type="RefSeq" id="XP_022766931.1"/>
    </source>
</evidence>
<proteinExistence type="inferred from homology"/>
<dbReference type="InterPro" id="IPR001063">
    <property type="entry name" value="Ribosomal_uL22"/>
</dbReference>
<gene>
    <name evidence="6 7" type="primary">LOC111311638</name>
</gene>
<dbReference type="Pfam" id="PF00237">
    <property type="entry name" value="Ribosomal_L22"/>
    <property type="match status" value="1"/>
</dbReference>
<dbReference type="GeneID" id="111311638"/>
<evidence type="ECO:0000256" key="4">
    <source>
        <dbReference type="RuleBase" id="RU004005"/>
    </source>
</evidence>
<dbReference type="Proteomes" id="UP000515121">
    <property type="component" value="Unplaced"/>
</dbReference>
<keyword evidence="5" id="KW-1185">Reference proteome</keyword>
<dbReference type="InterPro" id="IPR036394">
    <property type="entry name" value="Ribosomal_uL22_sf"/>
</dbReference>
<evidence type="ECO:0000313" key="5">
    <source>
        <dbReference type="Proteomes" id="UP000515121"/>
    </source>
</evidence>
<dbReference type="RefSeq" id="XP_022766931.1">
    <property type="nucleotide sequence ID" value="XM_022911196.1"/>
</dbReference>
<name>A0A6P6AQ33_DURZI</name>
<dbReference type="GO" id="GO:0006412">
    <property type="term" value="P:translation"/>
    <property type="evidence" value="ECO:0007669"/>
    <property type="project" value="InterPro"/>
</dbReference>
<evidence type="ECO:0000256" key="2">
    <source>
        <dbReference type="ARBA" id="ARBA00022980"/>
    </source>
</evidence>
<protein>
    <submittedName>
        <fullName evidence="6 7">Uncharacterized protein LOC111311638 isoform X1</fullName>
    </submittedName>
</protein>
<dbReference type="PANTHER" id="PTHR13501:SF8">
    <property type="entry name" value="LARGE RIBOSOMAL SUBUNIT PROTEIN UL22M"/>
    <property type="match status" value="1"/>
</dbReference>
<accession>A0A6P6AQ33</accession>
<dbReference type="PANTHER" id="PTHR13501">
    <property type="entry name" value="CHLOROPLAST 50S RIBOSOMAL PROTEIN L22-RELATED"/>
    <property type="match status" value="1"/>
</dbReference>
<dbReference type="KEGG" id="dzi:111311638"/>
<reference evidence="6 7" key="1">
    <citation type="submission" date="2025-04" db="UniProtKB">
        <authorList>
            <consortium name="RefSeq"/>
        </authorList>
    </citation>
    <scope>IDENTIFICATION</scope>
    <source>
        <tissue evidence="6 7">Fruit stalk</tissue>
    </source>
</reference>
<dbReference type="SUPFAM" id="SSF54843">
    <property type="entry name" value="Ribosomal protein L22"/>
    <property type="match status" value="1"/>
</dbReference>
<dbReference type="InterPro" id="IPR047867">
    <property type="entry name" value="Ribosomal_uL22_bac/org-type"/>
</dbReference>
<evidence type="ECO:0000256" key="1">
    <source>
        <dbReference type="ARBA" id="ARBA00009451"/>
    </source>
</evidence>
<comment type="similarity">
    <text evidence="1 4">Belongs to the universal ribosomal protein uL22 family.</text>
</comment>
<dbReference type="Gene3D" id="3.90.470.10">
    <property type="entry name" value="Ribosomal protein L22/L17"/>
    <property type="match status" value="1"/>
</dbReference>
<keyword evidence="2 4" id="KW-0689">Ribosomal protein</keyword>
<evidence type="ECO:0000313" key="7">
    <source>
        <dbReference type="RefSeq" id="XP_022766932.1"/>
    </source>
</evidence>
<evidence type="ECO:0000256" key="3">
    <source>
        <dbReference type="ARBA" id="ARBA00023274"/>
    </source>
</evidence>
<dbReference type="AlphaFoldDB" id="A0A6P6AQ33"/>
<sequence length="215" mass="24189">MVFVWFLGSCHCNSGFVYFYSLLFEKTPKREDLFLNMVWWQRHLQCALRQVGRRLEHNYTPSAHYSSTSRLSSSLLPCELPSIRRLWRSPSASISTPLYQYFQQFLGCLALSNDEKNTEGISTSRKLLAGSSEETPISSPLTPVLAIDGGKTEEKKVVPSCSKVQAVLKKIKQSPKKVNLVAALVHGMRVEDALLQLQVTVKRAAKSVYQVIHSA</sequence>
<keyword evidence="3 4" id="KW-0687">Ribonucleoprotein</keyword>
<dbReference type="OrthoDB" id="1728876at2759"/>
<dbReference type="GO" id="GO:0005762">
    <property type="term" value="C:mitochondrial large ribosomal subunit"/>
    <property type="evidence" value="ECO:0007669"/>
    <property type="project" value="TreeGrafter"/>
</dbReference>